<sequence>MSKWTAKLTVTNTTDQDLKLVYKYVNARNAIVSFPTNIPAKSKAAYEVITPHGEAAGPEFKISLVAQGTDTQRSLGSFDFHVDIPYWSPKNTLSYHCNRDLLCQVIPGMIYDRDQNYNGEVIISALEITDMVNKKVLNEKVQANSFNEF</sequence>
<dbReference type="EMBL" id="JARPYI010000004">
    <property type="protein sequence ID" value="MDT2600077.1"/>
    <property type="molecule type" value="Genomic_DNA"/>
</dbReference>
<accession>A0ABU3EZK7</accession>
<proteinExistence type="predicted"/>
<gene>
    <name evidence="1" type="ORF">P7D85_09845</name>
</gene>
<evidence type="ECO:0000313" key="2">
    <source>
        <dbReference type="Proteomes" id="UP001252875"/>
    </source>
</evidence>
<reference evidence="1 2" key="1">
    <citation type="submission" date="2023-03" db="EMBL/GenBank/DDBJ databases">
        <authorList>
            <person name="Shen W."/>
            <person name="Cai J."/>
        </authorList>
    </citation>
    <scope>NUCLEOTIDE SEQUENCE [LARGE SCALE GENOMIC DNA]</scope>
    <source>
        <strain evidence="1 2">D6-4</strain>
    </source>
</reference>
<name>A0ABU3EZK7_9ENTE</name>
<evidence type="ECO:0008006" key="3">
    <source>
        <dbReference type="Google" id="ProtNLM"/>
    </source>
</evidence>
<comment type="caution">
    <text evidence="1">The sequence shown here is derived from an EMBL/GenBank/DDBJ whole genome shotgun (WGS) entry which is preliminary data.</text>
</comment>
<keyword evidence="2" id="KW-1185">Reference proteome</keyword>
<dbReference type="Gene3D" id="2.60.270.50">
    <property type="match status" value="1"/>
</dbReference>
<dbReference type="Proteomes" id="UP001252875">
    <property type="component" value="Unassembled WGS sequence"/>
</dbReference>
<dbReference type="RefSeq" id="WP_137664219.1">
    <property type="nucleotide sequence ID" value="NZ_BJED01000009.1"/>
</dbReference>
<protein>
    <recommendedName>
        <fullName evidence="3">DUF916 domain-containing protein</fullName>
    </recommendedName>
</protein>
<evidence type="ECO:0000313" key="1">
    <source>
        <dbReference type="EMBL" id="MDT2600077.1"/>
    </source>
</evidence>
<organism evidence="1 2">
    <name type="scientific">Enterococcus hulanensis</name>
    <dbReference type="NCBI Taxonomy" id="2559929"/>
    <lineage>
        <taxon>Bacteria</taxon>
        <taxon>Bacillati</taxon>
        <taxon>Bacillota</taxon>
        <taxon>Bacilli</taxon>
        <taxon>Lactobacillales</taxon>
        <taxon>Enterococcaceae</taxon>
        <taxon>Enterococcus</taxon>
    </lineage>
</organism>